<evidence type="ECO:0000313" key="2">
    <source>
        <dbReference type="Proteomes" id="UP000430272"/>
    </source>
</evidence>
<dbReference type="AlphaFoldDB" id="A0A844Y8H5"/>
<protein>
    <submittedName>
        <fullName evidence="1">Uncharacterized protein</fullName>
    </submittedName>
</protein>
<keyword evidence="2" id="KW-1185">Reference proteome</keyword>
<dbReference type="EMBL" id="WTYD01000001">
    <property type="protein sequence ID" value="MXO53292.1"/>
    <property type="molecule type" value="Genomic_DNA"/>
</dbReference>
<proteinExistence type="predicted"/>
<gene>
    <name evidence="1" type="ORF">GRI47_04630</name>
</gene>
<reference evidence="1 2" key="1">
    <citation type="submission" date="2019-12" db="EMBL/GenBank/DDBJ databases">
        <title>Genomic-based taxomic classification of the family Erythrobacteraceae.</title>
        <authorList>
            <person name="Xu L."/>
        </authorList>
    </citation>
    <scope>NUCLEOTIDE SEQUENCE [LARGE SCALE GENOMIC DNA]</scope>
    <source>
        <strain evidence="1 2">JCM 17468</strain>
    </source>
</reference>
<dbReference type="RefSeq" id="WP_344870592.1">
    <property type="nucleotide sequence ID" value="NZ_BAABDV010000001.1"/>
</dbReference>
<comment type="caution">
    <text evidence="1">The sequence shown here is derived from an EMBL/GenBank/DDBJ whole genome shotgun (WGS) entry which is preliminary data.</text>
</comment>
<dbReference type="Proteomes" id="UP000430272">
    <property type="component" value="Unassembled WGS sequence"/>
</dbReference>
<evidence type="ECO:0000313" key="1">
    <source>
        <dbReference type="EMBL" id="MXO53292.1"/>
    </source>
</evidence>
<name>A0A844Y8H5_9SPHN</name>
<sequence>MITVSFHDQLLHDICTDLDRAERQYGRVEAQALVTFISDAHALDHAEQLIDLHAGEIIVLDDDSLRVDLSADYRAALVVVGTRFRRADDGRIRWDSVMRLKLVEVSRVP</sequence>
<accession>A0A844Y8H5</accession>
<organism evidence="1 2">
    <name type="scientific">Qipengyuania pelagi</name>
    <dbReference type="NCBI Taxonomy" id="994320"/>
    <lineage>
        <taxon>Bacteria</taxon>
        <taxon>Pseudomonadati</taxon>
        <taxon>Pseudomonadota</taxon>
        <taxon>Alphaproteobacteria</taxon>
        <taxon>Sphingomonadales</taxon>
        <taxon>Erythrobacteraceae</taxon>
        <taxon>Qipengyuania</taxon>
    </lineage>
</organism>